<reference key="1">
    <citation type="journal article" date="2007" name="Nature">
        <title>The medaka draft genome and insights into vertebrate genome evolution.</title>
        <authorList>
            <person name="Kasahara M."/>
            <person name="Naruse K."/>
            <person name="Sasaki S."/>
            <person name="Nakatani Y."/>
            <person name="Qu W."/>
            <person name="Ahsan B."/>
            <person name="Yamada T."/>
            <person name="Nagayasu Y."/>
            <person name="Doi K."/>
            <person name="Kasai Y."/>
            <person name="Jindo T."/>
            <person name="Kobayashi D."/>
            <person name="Shimada A."/>
            <person name="Toyoda A."/>
            <person name="Kuroki Y."/>
            <person name="Fujiyama A."/>
            <person name="Sasaki T."/>
            <person name="Shimizu A."/>
            <person name="Asakawa S."/>
            <person name="Shimizu N."/>
            <person name="Hashimoto S."/>
            <person name="Yang J."/>
            <person name="Lee Y."/>
            <person name="Matsushima K."/>
            <person name="Sugano S."/>
            <person name="Sakaizumi M."/>
            <person name="Narita T."/>
            <person name="Ohishi K."/>
            <person name="Haga S."/>
            <person name="Ohta F."/>
            <person name="Nomoto H."/>
            <person name="Nogata K."/>
            <person name="Morishita T."/>
            <person name="Endo T."/>
            <person name="Shin-I T."/>
            <person name="Takeda H."/>
            <person name="Morishita S."/>
            <person name="Kohara Y."/>
        </authorList>
    </citation>
    <scope>NUCLEOTIDE SEQUENCE [LARGE SCALE GENOMIC DNA]</scope>
    <source>
        <strain>Hd-rR</strain>
    </source>
</reference>
<feature type="domain" description="NACHT" evidence="8">
    <location>
        <begin position="102"/>
        <end position="234"/>
    </location>
</feature>
<keyword evidence="4" id="KW-0677">Repeat</keyword>
<evidence type="ECO:0000259" key="7">
    <source>
        <dbReference type="PROSITE" id="PS50188"/>
    </source>
</evidence>
<evidence type="ECO:0000313" key="10">
    <source>
        <dbReference type="Proteomes" id="UP000265200"/>
    </source>
</evidence>
<dbReference type="InterPro" id="IPR001870">
    <property type="entry name" value="B30.2/SPRY"/>
</dbReference>
<dbReference type="FunFam" id="2.60.120.920:FF:000055">
    <property type="entry name" value="Uncharacterized protein"/>
    <property type="match status" value="1"/>
</dbReference>
<protein>
    <recommendedName>
        <fullName evidence="11">B30.2/SPRY domain-containing protein</fullName>
    </recommendedName>
</protein>
<reference evidence="9" key="4">
    <citation type="submission" date="2025-09" db="UniProtKB">
        <authorList>
            <consortium name="Ensembl"/>
        </authorList>
    </citation>
    <scope>IDENTIFICATION</scope>
    <source>
        <strain evidence="9">HSOK</strain>
    </source>
</reference>
<dbReference type="InterPro" id="IPR051261">
    <property type="entry name" value="NLR"/>
</dbReference>
<dbReference type="Pfam" id="PF05729">
    <property type="entry name" value="NACHT"/>
    <property type="match status" value="1"/>
</dbReference>
<dbReference type="Pfam" id="PF17779">
    <property type="entry name" value="WHD_NOD2"/>
    <property type="match status" value="1"/>
</dbReference>
<keyword evidence="6" id="KW-0067">ATP-binding</keyword>
<dbReference type="InterPro" id="IPR041267">
    <property type="entry name" value="NLRP_HD2"/>
</dbReference>
<dbReference type="InterPro" id="IPR041075">
    <property type="entry name" value="NOD1/2_WH"/>
</dbReference>
<evidence type="ECO:0008006" key="11">
    <source>
        <dbReference type="Google" id="ProtNLM"/>
    </source>
</evidence>
<dbReference type="InterPro" id="IPR013320">
    <property type="entry name" value="ConA-like_dom_sf"/>
</dbReference>
<dbReference type="Ensembl" id="ENSORLT00015030686.1">
    <property type="protein sequence ID" value="ENSORLP00015021273.1"/>
    <property type="gene ID" value="ENSORLG00015022487.1"/>
</dbReference>
<dbReference type="Pfam" id="PF13765">
    <property type="entry name" value="PRY"/>
    <property type="match status" value="1"/>
</dbReference>
<dbReference type="GO" id="GO:0005524">
    <property type="term" value="F:ATP binding"/>
    <property type="evidence" value="ECO:0007669"/>
    <property type="project" value="UniProtKB-KW"/>
</dbReference>
<dbReference type="SUPFAM" id="SSF49899">
    <property type="entry name" value="Concanavalin A-like lectins/glucanases"/>
    <property type="match status" value="1"/>
</dbReference>
<dbReference type="GO" id="GO:0005737">
    <property type="term" value="C:cytoplasm"/>
    <property type="evidence" value="ECO:0007669"/>
    <property type="project" value="UniProtKB-SubCell"/>
</dbReference>
<proteinExistence type="predicted"/>
<dbReference type="FunFam" id="3.40.50.300:FF:001524">
    <property type="entry name" value="Si:dkey-126g1.7"/>
    <property type="match status" value="1"/>
</dbReference>
<dbReference type="InterPro" id="IPR027417">
    <property type="entry name" value="P-loop_NTPase"/>
</dbReference>
<evidence type="ECO:0000259" key="8">
    <source>
        <dbReference type="PROSITE" id="PS50837"/>
    </source>
</evidence>
<evidence type="ECO:0000256" key="3">
    <source>
        <dbReference type="ARBA" id="ARBA00022614"/>
    </source>
</evidence>
<dbReference type="Proteomes" id="UP000265200">
    <property type="component" value="Chromosome 16"/>
</dbReference>
<reference evidence="9" key="3">
    <citation type="submission" date="2025-08" db="UniProtKB">
        <authorList>
            <consortium name="Ensembl"/>
        </authorList>
    </citation>
    <scope>IDENTIFICATION</scope>
    <source>
        <strain evidence="9">HSOK</strain>
    </source>
</reference>
<evidence type="ECO:0000256" key="2">
    <source>
        <dbReference type="ARBA" id="ARBA00022490"/>
    </source>
</evidence>
<dbReference type="CDD" id="cd16040">
    <property type="entry name" value="SPRY_PRY_SNTX"/>
    <property type="match status" value="1"/>
</dbReference>
<dbReference type="Gene3D" id="2.60.120.920">
    <property type="match status" value="1"/>
</dbReference>
<dbReference type="InterPro" id="IPR029495">
    <property type="entry name" value="NACHT-assoc"/>
</dbReference>
<name>A0A3P9IMH0_ORYLA</name>
<dbReference type="FunFam" id="3.80.10.10:FF:000809">
    <property type="entry name" value="Uncharacterized protein"/>
    <property type="match status" value="1"/>
</dbReference>
<keyword evidence="2" id="KW-0963">Cytoplasm</keyword>
<evidence type="ECO:0000256" key="6">
    <source>
        <dbReference type="ARBA" id="ARBA00022840"/>
    </source>
</evidence>
<dbReference type="InterPro" id="IPR001611">
    <property type="entry name" value="Leu-rich_rpt"/>
</dbReference>
<dbReference type="AlphaFoldDB" id="A0A3P9IMH0"/>
<keyword evidence="5" id="KW-0547">Nucleotide-binding</keyword>
<dbReference type="PANTHER" id="PTHR24106">
    <property type="entry name" value="NACHT, LRR AND CARD DOMAINS-CONTAINING"/>
    <property type="match status" value="1"/>
</dbReference>
<dbReference type="Gene3D" id="3.80.10.10">
    <property type="entry name" value="Ribonuclease Inhibitor"/>
    <property type="match status" value="1"/>
</dbReference>
<keyword evidence="3" id="KW-0433">Leucine-rich repeat</keyword>
<comment type="subcellular location">
    <subcellularLocation>
        <location evidence="1">Cytoplasm</location>
    </subcellularLocation>
</comment>
<dbReference type="Pfam" id="PF14484">
    <property type="entry name" value="FISNA"/>
    <property type="match status" value="1"/>
</dbReference>
<dbReference type="SMART" id="SM00589">
    <property type="entry name" value="PRY"/>
    <property type="match status" value="1"/>
</dbReference>
<evidence type="ECO:0000256" key="4">
    <source>
        <dbReference type="ARBA" id="ARBA00022737"/>
    </source>
</evidence>
<dbReference type="InterPro" id="IPR003877">
    <property type="entry name" value="SPRY_dom"/>
</dbReference>
<dbReference type="InterPro" id="IPR043136">
    <property type="entry name" value="B30.2/SPRY_sf"/>
</dbReference>
<dbReference type="Gene3D" id="3.40.50.300">
    <property type="entry name" value="P-loop containing nucleotide triphosphate hydrolases"/>
    <property type="match status" value="1"/>
</dbReference>
<dbReference type="PROSITE" id="PS51450">
    <property type="entry name" value="LRR"/>
    <property type="match status" value="1"/>
</dbReference>
<dbReference type="Pfam" id="PF17776">
    <property type="entry name" value="NLRC4_HD2"/>
    <property type="match status" value="1"/>
</dbReference>
<reference evidence="9 10" key="2">
    <citation type="submission" date="2017-04" db="EMBL/GenBank/DDBJ databases">
        <title>CpG methylation of centromeres and impact of large insertions on vertebrate speciation.</title>
        <authorList>
            <person name="Ichikawa K."/>
            <person name="Yoshimura J."/>
            <person name="Morishita S."/>
        </authorList>
    </citation>
    <scope>NUCLEOTIDE SEQUENCE</scope>
    <source>
        <strain evidence="9 10">HSOK</strain>
    </source>
</reference>
<accession>A0A3P9IMH0</accession>
<dbReference type="InterPro" id="IPR006574">
    <property type="entry name" value="PRY"/>
</dbReference>
<sequence>MSLRSDRSKGFPLNFNMEESQTIPLQLSIKKKFESIIMAGYSLSLSQIYTELYITEGRPAEVNREHEIRELERAFRKSDRPETTIKPEDICRPPPGGNKAIRTAITMGVAGIGKTVLTNKFALDWAEGKTNQDIQFLFLFSFRELNLLKEDKFSLVELIHHFYSETKGFSGFADSQVLFIFDGLDECRFPLTLNSTEILTDVDQPASLGELLTNLIKGKLLPSAQLWITTRPAAASQIPAECVDMVTEVRGFNDSQKEEYFKKRFGEDEDQATTVYSQIKRCRSLHIMCHIPVFCWISATVLDQLLKSKEQRETPRSLTEMYIHFVLIQVQMKKIKYDVGSETDSVWTPESRQMILSLGKLAFEQLQKGNLFFYDSDLTESGIDVRAASVCSGVFTQIFKEEIGLHQGRVFCFVHLSVQEFLAALYVHVTFLMTGTNVLLEKNAALLYQSAIDKALQSPNGHLDPFLRFLLGLSQQNSRVLLRGLLKQTDADSTVVPETVQHIKKKLSKQESVEKSINLFHCLMELQDCSLIEEIQQRLASGSLSPNEMSSSQWSALVFILLSSEENLKEFELKKYFASDVGLQRLLPVIKESSRAVLSCCNLTEKSCELLASVLSSQSCNLKYLDLSNNELKDSGLKLLCEGLQSPHCKLETLRLSGCLITKTGVDYLAKALSSNHSHLKELDLTFNHPGDSGMNVLLEGWKDPSWALNILKMKPQGSKFIKPGLKKYAVDLTLDENTAHRNLILRDNNKTVMMGKENLKYPDHPERFSYWKQVLCTQGLTGRYYWEVEWKGEVYIAVTYRGIRRKGERDDSSLGKNDKSWSLLCSDKSHSVLHNNIETLVHVVPSSRVGVYLNSDGGTLSFFKVCLDAVTHLHTFKATFSEPVYPAFRIRTLPENSSLTLC</sequence>
<feature type="domain" description="B30.2/SPRY" evidence="7">
    <location>
        <begin position="713"/>
        <end position="903"/>
    </location>
</feature>
<dbReference type="Pfam" id="PF00622">
    <property type="entry name" value="SPRY"/>
    <property type="match status" value="1"/>
</dbReference>
<dbReference type="Pfam" id="PF13516">
    <property type="entry name" value="LRR_6"/>
    <property type="match status" value="2"/>
</dbReference>
<evidence type="ECO:0000313" key="9">
    <source>
        <dbReference type="Ensembl" id="ENSORLP00015021273.1"/>
    </source>
</evidence>
<dbReference type="SMART" id="SM00449">
    <property type="entry name" value="SPRY"/>
    <property type="match status" value="1"/>
</dbReference>
<evidence type="ECO:0000256" key="5">
    <source>
        <dbReference type="ARBA" id="ARBA00022741"/>
    </source>
</evidence>
<dbReference type="InterPro" id="IPR032675">
    <property type="entry name" value="LRR_dom_sf"/>
</dbReference>
<dbReference type="InterPro" id="IPR003879">
    <property type="entry name" value="Butyrophylin_SPRY"/>
</dbReference>
<evidence type="ECO:0000256" key="1">
    <source>
        <dbReference type="ARBA" id="ARBA00004496"/>
    </source>
</evidence>
<dbReference type="SUPFAM" id="SSF52540">
    <property type="entry name" value="P-loop containing nucleoside triphosphate hydrolases"/>
    <property type="match status" value="1"/>
</dbReference>
<organism evidence="9 10">
    <name type="scientific">Oryzias latipes</name>
    <name type="common">Japanese rice fish</name>
    <name type="synonym">Japanese killifish</name>
    <dbReference type="NCBI Taxonomy" id="8090"/>
    <lineage>
        <taxon>Eukaryota</taxon>
        <taxon>Metazoa</taxon>
        <taxon>Chordata</taxon>
        <taxon>Craniata</taxon>
        <taxon>Vertebrata</taxon>
        <taxon>Euteleostomi</taxon>
        <taxon>Actinopterygii</taxon>
        <taxon>Neopterygii</taxon>
        <taxon>Teleostei</taxon>
        <taxon>Neoteleostei</taxon>
        <taxon>Acanthomorphata</taxon>
        <taxon>Ovalentaria</taxon>
        <taxon>Atherinomorphae</taxon>
        <taxon>Beloniformes</taxon>
        <taxon>Adrianichthyidae</taxon>
        <taxon>Oryziinae</taxon>
        <taxon>Oryzias</taxon>
    </lineage>
</organism>
<dbReference type="InterPro" id="IPR007111">
    <property type="entry name" value="NACHT_NTPase"/>
</dbReference>
<dbReference type="SMART" id="SM00368">
    <property type="entry name" value="LRR_RI"/>
    <property type="match status" value="4"/>
</dbReference>
<dbReference type="SMART" id="SM01288">
    <property type="entry name" value="FISNA"/>
    <property type="match status" value="1"/>
</dbReference>
<dbReference type="PROSITE" id="PS50188">
    <property type="entry name" value="B302_SPRY"/>
    <property type="match status" value="1"/>
</dbReference>
<dbReference type="SUPFAM" id="SSF52047">
    <property type="entry name" value="RNI-like"/>
    <property type="match status" value="1"/>
</dbReference>
<dbReference type="PRINTS" id="PR01407">
    <property type="entry name" value="BUTYPHLNCDUF"/>
</dbReference>
<dbReference type="PROSITE" id="PS50837">
    <property type="entry name" value="NACHT"/>
    <property type="match status" value="1"/>
</dbReference>